<dbReference type="OrthoDB" id="9813383at2"/>
<evidence type="ECO:0000313" key="1">
    <source>
        <dbReference type="EMBL" id="CUO71541.1"/>
    </source>
</evidence>
<organism evidence="1 2">
    <name type="scientific">Clostridium disporicum</name>
    <dbReference type="NCBI Taxonomy" id="84024"/>
    <lineage>
        <taxon>Bacteria</taxon>
        <taxon>Bacillati</taxon>
        <taxon>Bacillota</taxon>
        <taxon>Clostridia</taxon>
        <taxon>Eubacteriales</taxon>
        <taxon>Clostridiaceae</taxon>
        <taxon>Clostridium</taxon>
    </lineage>
</organism>
<proteinExistence type="predicted"/>
<gene>
    <name evidence="1" type="primary">puuD_1</name>
    <name evidence="1" type="ORF">ERS852470_03152</name>
</gene>
<dbReference type="InterPro" id="IPR029062">
    <property type="entry name" value="Class_I_gatase-like"/>
</dbReference>
<keyword evidence="1" id="KW-0378">Hydrolase</keyword>
<reference evidence="1 2" key="1">
    <citation type="submission" date="2015-09" db="EMBL/GenBank/DDBJ databases">
        <authorList>
            <consortium name="Pathogen Informatics"/>
        </authorList>
    </citation>
    <scope>NUCLEOTIDE SEQUENCE [LARGE SCALE GENOMIC DNA]</scope>
    <source>
        <strain evidence="1 2">2789STDY5834855</strain>
    </source>
</reference>
<dbReference type="GO" id="GO:0006598">
    <property type="term" value="P:polyamine catabolic process"/>
    <property type="evidence" value="ECO:0007669"/>
    <property type="project" value="TreeGrafter"/>
</dbReference>
<dbReference type="InterPro" id="IPR011697">
    <property type="entry name" value="Peptidase_C26"/>
</dbReference>
<dbReference type="GO" id="GO:0005829">
    <property type="term" value="C:cytosol"/>
    <property type="evidence" value="ECO:0007669"/>
    <property type="project" value="TreeGrafter"/>
</dbReference>
<name>A0A174HB91_9CLOT</name>
<accession>A0A174HB91</accession>
<dbReference type="Gene3D" id="3.40.50.880">
    <property type="match status" value="1"/>
</dbReference>
<dbReference type="RefSeq" id="WP_055277758.1">
    <property type="nucleotide sequence ID" value="NZ_CYYT01000001.1"/>
</dbReference>
<dbReference type="PANTHER" id="PTHR43235:SF1">
    <property type="entry name" value="GLUTAMINE AMIDOTRANSFERASE PB2B2.05-RELATED"/>
    <property type="match status" value="1"/>
</dbReference>
<dbReference type="CDD" id="cd01745">
    <property type="entry name" value="GATase1_2"/>
    <property type="match status" value="1"/>
</dbReference>
<sequence>MKIPKIAIAGGLTKDFRVEFAGDYYTKVNNNYPNAIFNAGGIPIILPLINDINIIQEQLSCCDGLLLPGGIDVNPLSYEELPKPLLGNTNSLVDWYHISLVKKAFEMDIPILGICRGCQVINVAFGGTLYQDISYATETQILHKQDSHLSERCHPIFIEKNSFIYDIFGSNYLVNSAHHQSVKRIAPNFKTTAVSPDGIIEAIELVDEKIVIGIQWHPEMMASNDEITLKLFRKFIDCCK</sequence>
<dbReference type="AlphaFoldDB" id="A0A174HB91"/>
<protein>
    <submittedName>
        <fullName evidence="1">Peptidase C26</fullName>
        <ecNumber evidence="1">3.5.1.94</ecNumber>
    </submittedName>
</protein>
<dbReference type="PROSITE" id="PS51273">
    <property type="entry name" value="GATASE_TYPE_1"/>
    <property type="match status" value="1"/>
</dbReference>
<evidence type="ECO:0000313" key="2">
    <source>
        <dbReference type="Proteomes" id="UP000095558"/>
    </source>
</evidence>
<dbReference type="EC" id="3.5.1.94" evidence="1"/>
<dbReference type="Pfam" id="PF07722">
    <property type="entry name" value="Peptidase_C26"/>
    <property type="match status" value="1"/>
</dbReference>
<dbReference type="Proteomes" id="UP000095558">
    <property type="component" value="Unassembled WGS sequence"/>
</dbReference>
<dbReference type="PANTHER" id="PTHR43235">
    <property type="entry name" value="GLUTAMINE AMIDOTRANSFERASE PB2B2.05-RELATED"/>
    <property type="match status" value="1"/>
</dbReference>
<dbReference type="SUPFAM" id="SSF52317">
    <property type="entry name" value="Class I glutamine amidotransferase-like"/>
    <property type="match status" value="1"/>
</dbReference>
<dbReference type="GO" id="GO:0033969">
    <property type="term" value="F:gamma-glutamyl-gamma-aminobutyrate hydrolase activity"/>
    <property type="evidence" value="ECO:0007669"/>
    <property type="project" value="UniProtKB-EC"/>
</dbReference>
<dbReference type="InterPro" id="IPR044668">
    <property type="entry name" value="PuuD-like"/>
</dbReference>
<dbReference type="EMBL" id="CYZV01000043">
    <property type="protein sequence ID" value="CUO71541.1"/>
    <property type="molecule type" value="Genomic_DNA"/>
</dbReference>